<dbReference type="Proteomes" id="UP000292884">
    <property type="component" value="Unassembled WGS sequence"/>
</dbReference>
<dbReference type="OrthoDB" id="662966at2"/>
<dbReference type="RefSeq" id="WP_131552092.1">
    <property type="nucleotide sequence ID" value="NZ_SJSK01000001.1"/>
</dbReference>
<sequence length="194" mass="21152">MKKLKNSLLILGIAATCFIACNPKEEKPAGEAHLLRDTIAVPIAAKYVANYGAHAGTVETITVDSSGKRVVVETSDTRAVWFSLEQLRAFVKNLETEKGDGVRFYFATYDKSYPAVAGVPKQEYWGHNTLVLVSTKKVTLGDKVIHQDYFTPTGGFKPKGFILGNPPENRGEMCPPPVHCDSVGAALIEPETKK</sequence>
<reference evidence="1 2" key="1">
    <citation type="submission" date="2019-02" db="EMBL/GenBank/DDBJ databases">
        <title>Pedobacter sp. RP-1-13 sp. nov., isolated from Arctic soil.</title>
        <authorList>
            <person name="Dahal R.H."/>
        </authorList>
    </citation>
    <scope>NUCLEOTIDE SEQUENCE [LARGE SCALE GENOMIC DNA]</scope>
    <source>
        <strain evidence="1 2">RP-1-13</strain>
    </source>
</reference>
<protein>
    <submittedName>
        <fullName evidence="1">Uncharacterized protein</fullName>
    </submittedName>
</protein>
<comment type="caution">
    <text evidence="1">The sequence shown here is derived from an EMBL/GenBank/DDBJ whole genome shotgun (WGS) entry which is preliminary data.</text>
</comment>
<dbReference type="AlphaFoldDB" id="A0A4R0N313"/>
<keyword evidence="2" id="KW-1185">Reference proteome</keyword>
<dbReference type="EMBL" id="SJSK01000001">
    <property type="protein sequence ID" value="TCC94231.1"/>
    <property type="molecule type" value="Genomic_DNA"/>
</dbReference>
<organism evidence="1 2">
    <name type="scientific">Pedobacter frigiditerrae</name>
    <dbReference type="NCBI Taxonomy" id="2530452"/>
    <lineage>
        <taxon>Bacteria</taxon>
        <taxon>Pseudomonadati</taxon>
        <taxon>Bacteroidota</taxon>
        <taxon>Sphingobacteriia</taxon>
        <taxon>Sphingobacteriales</taxon>
        <taxon>Sphingobacteriaceae</taxon>
        <taxon>Pedobacter</taxon>
    </lineage>
</organism>
<accession>A0A4R0N313</accession>
<gene>
    <name evidence="1" type="ORF">EZ428_05495</name>
</gene>
<evidence type="ECO:0000313" key="1">
    <source>
        <dbReference type="EMBL" id="TCC94231.1"/>
    </source>
</evidence>
<proteinExistence type="predicted"/>
<name>A0A4R0N313_9SPHI</name>
<evidence type="ECO:0000313" key="2">
    <source>
        <dbReference type="Proteomes" id="UP000292884"/>
    </source>
</evidence>